<evidence type="ECO:0000259" key="2">
    <source>
        <dbReference type="Pfam" id="PF13643"/>
    </source>
</evidence>
<reference evidence="3 4" key="1">
    <citation type="submission" date="2018-03" db="EMBL/GenBank/DDBJ databases">
        <title>Genomic Encyclopedia of Archaeal and Bacterial Type Strains, Phase II (KMG-II): from individual species to whole genera.</title>
        <authorList>
            <person name="Goeker M."/>
        </authorList>
    </citation>
    <scope>NUCLEOTIDE SEQUENCE [LARGE SCALE GENOMIC DNA]</scope>
    <source>
        <strain evidence="3 4">RHA1</strain>
    </source>
</reference>
<dbReference type="InterPro" id="IPR025285">
    <property type="entry name" value="DUF4145"/>
</dbReference>
<sequence length="95" mass="11057">MIIITKSEKIDRLIKKGQFPIEAIQAMDSIRVFGNEAVHPGKIQLDEPEEMTLFLFELMNDIMEETISKPKKHNKGVFTLMKRPTRSAKQRTGRW</sequence>
<feature type="region of interest" description="Disordered" evidence="1">
    <location>
        <begin position="74"/>
        <end position="95"/>
    </location>
</feature>
<evidence type="ECO:0000256" key="1">
    <source>
        <dbReference type="SAM" id="MobiDB-lite"/>
    </source>
</evidence>
<dbReference type="EMBL" id="PVTZ01000004">
    <property type="protein sequence ID" value="PRZ15468.1"/>
    <property type="molecule type" value="Genomic_DNA"/>
</dbReference>
<protein>
    <submittedName>
        <fullName evidence="3">Uncharacterized protein DUF4145</fullName>
    </submittedName>
</protein>
<dbReference type="RefSeq" id="WP_106342165.1">
    <property type="nucleotide sequence ID" value="NZ_PVTZ01000004.1"/>
</dbReference>
<dbReference type="Proteomes" id="UP000238836">
    <property type="component" value="Unassembled WGS sequence"/>
</dbReference>
<evidence type="ECO:0000313" key="3">
    <source>
        <dbReference type="EMBL" id="PRZ15468.1"/>
    </source>
</evidence>
<feature type="compositionally biased region" description="Basic residues" evidence="1">
    <location>
        <begin position="83"/>
        <end position="95"/>
    </location>
</feature>
<name>A0ABX5ETS8_9BACL</name>
<evidence type="ECO:0000313" key="4">
    <source>
        <dbReference type="Proteomes" id="UP000238836"/>
    </source>
</evidence>
<accession>A0ABX5ETS8</accession>
<feature type="domain" description="DUF4145" evidence="2">
    <location>
        <begin position="8"/>
        <end position="53"/>
    </location>
</feature>
<gene>
    <name evidence="3" type="ORF">CLV36_104193</name>
</gene>
<comment type="caution">
    <text evidence="3">The sequence shown here is derived from an EMBL/GenBank/DDBJ whole genome shotgun (WGS) entry which is preliminary data.</text>
</comment>
<dbReference type="Pfam" id="PF13643">
    <property type="entry name" value="DUF4145"/>
    <property type="match status" value="1"/>
</dbReference>
<organism evidence="3 4">
    <name type="scientific">Laceyella sediminis</name>
    <dbReference type="NCBI Taxonomy" id="573074"/>
    <lineage>
        <taxon>Bacteria</taxon>
        <taxon>Bacillati</taxon>
        <taxon>Bacillota</taxon>
        <taxon>Bacilli</taxon>
        <taxon>Bacillales</taxon>
        <taxon>Thermoactinomycetaceae</taxon>
        <taxon>Laceyella</taxon>
    </lineage>
</organism>
<proteinExistence type="predicted"/>
<keyword evidence="4" id="KW-1185">Reference proteome</keyword>